<sequence>MTTDDGDAAGRMSAGRSRCAGEAKRRSTLVARLWRAAERQVREIEARAKTVRGDAAGAERDARALATLARTLRELTEFSAEAGGKAAGREGDEDGGAFRELDDFRRELARKLDRLREERGAADPAQPL</sequence>
<dbReference type="RefSeq" id="WP_083861181.1">
    <property type="nucleotide sequence ID" value="NZ_JACIEN010000001.1"/>
</dbReference>
<feature type="region of interest" description="Disordered" evidence="1">
    <location>
        <begin position="79"/>
        <end position="100"/>
    </location>
</feature>
<proteinExistence type="predicted"/>
<name>A0A840BQ48_9HYPH</name>
<comment type="caution">
    <text evidence="2">The sequence shown here is derived from an EMBL/GenBank/DDBJ whole genome shotgun (WGS) entry which is preliminary data.</text>
</comment>
<keyword evidence="3" id="KW-1185">Reference proteome</keyword>
<reference evidence="2 3" key="1">
    <citation type="submission" date="2020-08" db="EMBL/GenBank/DDBJ databases">
        <title>Genomic Encyclopedia of Type Strains, Phase IV (KMG-IV): sequencing the most valuable type-strain genomes for metagenomic binning, comparative biology and taxonomic classification.</title>
        <authorList>
            <person name="Goeker M."/>
        </authorList>
    </citation>
    <scope>NUCLEOTIDE SEQUENCE [LARGE SCALE GENOMIC DNA]</scope>
    <source>
        <strain evidence="2 3">DSM 103737</strain>
    </source>
</reference>
<evidence type="ECO:0000313" key="3">
    <source>
        <dbReference type="Proteomes" id="UP000577362"/>
    </source>
</evidence>
<dbReference type="Proteomes" id="UP000577362">
    <property type="component" value="Unassembled WGS sequence"/>
</dbReference>
<evidence type="ECO:0000313" key="2">
    <source>
        <dbReference type="EMBL" id="MBB4015435.1"/>
    </source>
</evidence>
<accession>A0A840BQ48</accession>
<feature type="region of interest" description="Disordered" evidence="1">
    <location>
        <begin position="1"/>
        <end position="25"/>
    </location>
</feature>
<dbReference type="AlphaFoldDB" id="A0A840BQ48"/>
<evidence type="ECO:0000256" key="1">
    <source>
        <dbReference type="SAM" id="MobiDB-lite"/>
    </source>
</evidence>
<protein>
    <submittedName>
        <fullName evidence="2">Uncharacterized protein YjiS (DUF1127 family)</fullName>
    </submittedName>
</protein>
<organism evidence="2 3">
    <name type="scientific">Chelatococcus caeni</name>
    <dbReference type="NCBI Taxonomy" id="1348468"/>
    <lineage>
        <taxon>Bacteria</taxon>
        <taxon>Pseudomonadati</taxon>
        <taxon>Pseudomonadota</taxon>
        <taxon>Alphaproteobacteria</taxon>
        <taxon>Hyphomicrobiales</taxon>
        <taxon>Chelatococcaceae</taxon>
        <taxon>Chelatococcus</taxon>
    </lineage>
</organism>
<dbReference type="EMBL" id="JACIEN010000001">
    <property type="protein sequence ID" value="MBB4015435.1"/>
    <property type="molecule type" value="Genomic_DNA"/>
</dbReference>
<gene>
    <name evidence="2" type="ORF">GGR16_000441</name>
</gene>